<dbReference type="InterPro" id="IPR024624">
    <property type="entry name" value="Pyridox_Oxase_Alr4036_FMN-bd"/>
</dbReference>
<comment type="cofactor">
    <cofactor evidence="1">
        <name>FMN</name>
        <dbReference type="ChEBI" id="CHEBI:58210"/>
    </cofactor>
</comment>
<dbReference type="Proteomes" id="UP000246058">
    <property type="component" value="Chromosome"/>
</dbReference>
<keyword evidence="2" id="KW-0285">Flavoprotein</keyword>
<evidence type="ECO:0000256" key="4">
    <source>
        <dbReference type="ARBA" id="ARBA00023002"/>
    </source>
</evidence>
<accession>A0A2U8VQK2</accession>
<dbReference type="InterPro" id="IPR000659">
    <property type="entry name" value="Pyridox_Oxase"/>
</dbReference>
<dbReference type="RefSeq" id="WP_109951059.1">
    <property type="nucleotide sequence ID" value="NZ_CP029551.1"/>
</dbReference>
<protein>
    <submittedName>
        <fullName evidence="6">Pyridoxamine 5'-phosphate oxidase</fullName>
    </submittedName>
</protein>
<dbReference type="GO" id="GO:0008615">
    <property type="term" value="P:pyridoxine biosynthetic process"/>
    <property type="evidence" value="ECO:0007669"/>
    <property type="project" value="InterPro"/>
</dbReference>
<evidence type="ECO:0000313" key="6">
    <source>
        <dbReference type="EMBL" id="AWN35947.1"/>
    </source>
</evidence>
<evidence type="ECO:0000256" key="1">
    <source>
        <dbReference type="ARBA" id="ARBA00001917"/>
    </source>
</evidence>
<dbReference type="PANTHER" id="PTHR10851">
    <property type="entry name" value="PYRIDOXINE-5-PHOSPHATE OXIDASE"/>
    <property type="match status" value="1"/>
</dbReference>
<dbReference type="Gene3D" id="2.30.110.10">
    <property type="entry name" value="Electron Transport, Fmn-binding Protein, Chain A"/>
    <property type="match status" value="1"/>
</dbReference>
<dbReference type="SUPFAM" id="SSF50475">
    <property type="entry name" value="FMN-binding split barrel"/>
    <property type="match status" value="1"/>
</dbReference>
<organism evidence="6 7">
    <name type="scientific">Methylobacterium radiodurans</name>
    <dbReference type="NCBI Taxonomy" id="2202828"/>
    <lineage>
        <taxon>Bacteria</taxon>
        <taxon>Pseudomonadati</taxon>
        <taxon>Pseudomonadota</taxon>
        <taxon>Alphaproteobacteria</taxon>
        <taxon>Hyphomicrobiales</taxon>
        <taxon>Methylobacteriaceae</taxon>
        <taxon>Methylobacterium</taxon>
    </lineage>
</organism>
<evidence type="ECO:0000313" key="7">
    <source>
        <dbReference type="Proteomes" id="UP000246058"/>
    </source>
</evidence>
<evidence type="ECO:0000256" key="3">
    <source>
        <dbReference type="ARBA" id="ARBA00022643"/>
    </source>
</evidence>
<name>A0A2U8VQK2_9HYPH</name>
<dbReference type="AlphaFoldDB" id="A0A2U8VQK2"/>
<dbReference type="InterPro" id="IPR012349">
    <property type="entry name" value="Split_barrel_FMN-bd"/>
</dbReference>
<dbReference type="GO" id="GO:0010181">
    <property type="term" value="F:FMN binding"/>
    <property type="evidence" value="ECO:0007669"/>
    <property type="project" value="InterPro"/>
</dbReference>
<gene>
    <name evidence="6" type="ORF">DK427_09545</name>
</gene>
<sequence>MSRAALPAFHDDLDACFAEVWRLLGAGVERGRSGFHLPALATLGAAGVPRVRTVVLRAVDPEAGTLRIHCDRRSDKADEIARNGACALMAYDRETTVQIRAEGRGTLHTDDALADAAWAAAQPMSRVCYGTAPGPGTAIPAGDAYALPDADAAVALGRPHFAAVVVRVAALDFLYLDRRGHRRARWDRSGTGPWTGRWLVP</sequence>
<dbReference type="EMBL" id="CP029551">
    <property type="protein sequence ID" value="AWN35947.1"/>
    <property type="molecule type" value="Genomic_DNA"/>
</dbReference>
<dbReference type="KEGG" id="meti:DK427_09545"/>
<keyword evidence="4" id="KW-0560">Oxidoreductase</keyword>
<dbReference type="GO" id="GO:0004733">
    <property type="term" value="F:pyridoxamine phosphate oxidase activity"/>
    <property type="evidence" value="ECO:0007669"/>
    <property type="project" value="InterPro"/>
</dbReference>
<feature type="domain" description="Pyridoxamine 5'-phosphate oxidase Alr4036 family FMN-binding" evidence="5">
    <location>
        <begin position="31"/>
        <end position="108"/>
    </location>
</feature>
<keyword evidence="7" id="KW-1185">Reference proteome</keyword>
<dbReference type="PANTHER" id="PTHR10851:SF3">
    <property type="entry name" value="PYRIDOXINE_PYRIDOXAMINE 5'-PHOSPHATE OXIDASE 2"/>
    <property type="match status" value="1"/>
</dbReference>
<proteinExistence type="predicted"/>
<dbReference type="OrthoDB" id="5120525at2"/>
<reference evidence="6 7" key="1">
    <citation type="submission" date="2018-05" db="EMBL/GenBank/DDBJ databases">
        <title>Complete Genome Sequence of Methylobacterium sp. 17Sr1-43.</title>
        <authorList>
            <person name="Srinivasan S."/>
        </authorList>
    </citation>
    <scope>NUCLEOTIDE SEQUENCE [LARGE SCALE GENOMIC DNA]</scope>
    <source>
        <strain evidence="6 7">17Sr1-43</strain>
    </source>
</reference>
<evidence type="ECO:0000256" key="2">
    <source>
        <dbReference type="ARBA" id="ARBA00022630"/>
    </source>
</evidence>
<keyword evidence="3" id="KW-0288">FMN</keyword>
<dbReference type="Pfam" id="PF12766">
    <property type="entry name" value="Pyridox_oxase_2"/>
    <property type="match status" value="1"/>
</dbReference>
<evidence type="ECO:0000259" key="5">
    <source>
        <dbReference type="Pfam" id="PF12766"/>
    </source>
</evidence>